<dbReference type="InterPro" id="IPR029063">
    <property type="entry name" value="SAM-dependent_MTases_sf"/>
</dbReference>
<dbReference type="SUPFAM" id="SSF53335">
    <property type="entry name" value="S-adenosyl-L-methionine-dependent methyltransferases"/>
    <property type="match status" value="1"/>
</dbReference>
<gene>
    <name evidence="4" type="ORF">QO231_10405</name>
</gene>
<keyword evidence="5" id="KW-1185">Reference proteome</keyword>
<dbReference type="InterPro" id="IPR050602">
    <property type="entry name" value="Malonyl-ACP_OMT"/>
</dbReference>
<comment type="caution">
    <text evidence="4">The sequence shown here is derived from an EMBL/GenBank/DDBJ whole genome shotgun (WGS) entry which is preliminary data.</text>
</comment>
<reference evidence="5" key="1">
    <citation type="submission" date="2023-05" db="EMBL/GenBank/DDBJ databases">
        <title>Sedimentitalea sp. nov. JM2-8.</title>
        <authorList>
            <person name="Huang J."/>
        </authorList>
    </citation>
    <scope>NUCLEOTIDE SEQUENCE [LARGE SCALE GENOMIC DNA]</scope>
    <source>
        <strain evidence="5">KHS03</strain>
    </source>
</reference>
<evidence type="ECO:0000313" key="4">
    <source>
        <dbReference type="EMBL" id="MDU9004265.1"/>
    </source>
</evidence>
<dbReference type="RefSeq" id="WP_316775837.1">
    <property type="nucleotide sequence ID" value="NZ_JASMWN010000006.1"/>
</dbReference>
<evidence type="ECO:0000259" key="3">
    <source>
        <dbReference type="Pfam" id="PF08241"/>
    </source>
</evidence>
<protein>
    <submittedName>
        <fullName evidence="4">Methyltransferase domain-containing protein</fullName>
    </submittedName>
</protein>
<organism evidence="4 5">
    <name type="scientific">Sedimentitalea todarodis</name>
    <dbReference type="NCBI Taxonomy" id="1631240"/>
    <lineage>
        <taxon>Bacteria</taxon>
        <taxon>Pseudomonadati</taxon>
        <taxon>Pseudomonadota</taxon>
        <taxon>Alphaproteobacteria</taxon>
        <taxon>Rhodobacterales</taxon>
        <taxon>Paracoccaceae</taxon>
        <taxon>Sedimentitalea</taxon>
    </lineage>
</organism>
<sequence length="272" mass="30476">MTHVPRIFDRNALLRHRSRARADDLFLQQLAVDEIKDRLSMVNRTFNSLAVVTAFPDFWQDHFPDATLELDNDTLDLEAGRYDLVVHAMCLHWSNDPVGQIIQCRRALIPDGLFLGVLLGGRTLHELRSALTDAESRASGGLSPRISPMAEIREVGALLQRAGLSLPVADGHASIARYRDLGHLMHDLRDMGETNALTSRLRRPTRRAVFEMAQAFYRERYATSGGYLPATFEMICLTGWSPDDSQPKPLRPGSAQARLADALMTRETKLSD</sequence>
<dbReference type="Proteomes" id="UP001255416">
    <property type="component" value="Unassembled WGS sequence"/>
</dbReference>
<evidence type="ECO:0000313" key="5">
    <source>
        <dbReference type="Proteomes" id="UP001255416"/>
    </source>
</evidence>
<dbReference type="Gene3D" id="3.40.50.150">
    <property type="entry name" value="Vaccinia Virus protein VP39"/>
    <property type="match status" value="1"/>
</dbReference>
<evidence type="ECO:0000256" key="2">
    <source>
        <dbReference type="ARBA" id="ARBA00022679"/>
    </source>
</evidence>
<dbReference type="EMBL" id="JASMWN010000006">
    <property type="protein sequence ID" value="MDU9004265.1"/>
    <property type="molecule type" value="Genomic_DNA"/>
</dbReference>
<evidence type="ECO:0000256" key="1">
    <source>
        <dbReference type="ARBA" id="ARBA00022603"/>
    </source>
</evidence>
<proteinExistence type="predicted"/>
<accession>A0ABU3VDL4</accession>
<dbReference type="Pfam" id="PF08241">
    <property type="entry name" value="Methyltransf_11"/>
    <property type="match status" value="1"/>
</dbReference>
<keyword evidence="1 4" id="KW-0489">Methyltransferase</keyword>
<keyword evidence="2" id="KW-0808">Transferase</keyword>
<dbReference type="GO" id="GO:0032259">
    <property type="term" value="P:methylation"/>
    <property type="evidence" value="ECO:0007669"/>
    <property type="project" value="UniProtKB-KW"/>
</dbReference>
<name>A0ABU3VDL4_9RHOB</name>
<dbReference type="InterPro" id="IPR013216">
    <property type="entry name" value="Methyltransf_11"/>
</dbReference>
<dbReference type="GO" id="GO:0008168">
    <property type="term" value="F:methyltransferase activity"/>
    <property type="evidence" value="ECO:0007669"/>
    <property type="project" value="UniProtKB-KW"/>
</dbReference>
<dbReference type="PANTHER" id="PTHR13090">
    <property type="entry name" value="ARGININE-HYDROXYLASE NDUFAF5, MITOCHONDRIAL"/>
    <property type="match status" value="1"/>
</dbReference>
<feature type="domain" description="Methyltransferase type 11" evidence="3">
    <location>
        <begin position="68"/>
        <end position="115"/>
    </location>
</feature>
<dbReference type="PANTHER" id="PTHR13090:SF1">
    <property type="entry name" value="ARGININE-HYDROXYLASE NDUFAF5, MITOCHONDRIAL"/>
    <property type="match status" value="1"/>
</dbReference>